<accession>A0A6N3FNQ1</accession>
<sequence>MSLDNQEIILGAGEVYMYECPTLTDGELPADADIETDDHNVGHCSGGFSIDYKPEKYDVKNQYGKTVKSFITKEEITAKTGILRWKLSNLALLSSAIFAEDKQKKARTLTFGGGGSLKTVLLRFVHVKENGKKIRFTMIGQGGNGFAIEFTDKELTVDAEITAIEYLKNFLAVFEEELTDEEASALPAPTSGS</sequence>
<protein>
    <recommendedName>
        <fullName evidence="2">Phage tail protein</fullName>
    </recommendedName>
</protein>
<evidence type="ECO:0008006" key="2">
    <source>
        <dbReference type="Google" id="ProtNLM"/>
    </source>
</evidence>
<reference evidence="1" key="1">
    <citation type="submission" date="2019-11" db="EMBL/GenBank/DDBJ databases">
        <authorList>
            <person name="Feng L."/>
        </authorList>
    </citation>
    <scope>NUCLEOTIDE SEQUENCE</scope>
    <source>
        <strain evidence="1">ElimosumLFYP34</strain>
    </source>
</reference>
<name>A0A6N3FNQ1_EUBLI</name>
<dbReference type="EMBL" id="CACRTR010000012">
    <property type="protein sequence ID" value="VYU54067.1"/>
    <property type="molecule type" value="Genomic_DNA"/>
</dbReference>
<proteinExistence type="predicted"/>
<dbReference type="AlphaFoldDB" id="A0A6N3FNQ1"/>
<organism evidence="1">
    <name type="scientific">Eubacterium limosum</name>
    <dbReference type="NCBI Taxonomy" id="1736"/>
    <lineage>
        <taxon>Bacteria</taxon>
        <taxon>Bacillati</taxon>
        <taxon>Bacillota</taxon>
        <taxon>Clostridia</taxon>
        <taxon>Eubacteriales</taxon>
        <taxon>Eubacteriaceae</taxon>
        <taxon>Eubacterium</taxon>
    </lineage>
</organism>
<evidence type="ECO:0000313" key="1">
    <source>
        <dbReference type="EMBL" id="VYU54067.1"/>
    </source>
</evidence>
<gene>
    <name evidence="1" type="ORF">ELLFYP34_00523</name>
</gene>